<sequence>MQFTVHQRFFFDAAHTLQREIEAEGSRRIHGHTYHAEVAVTGPRDAATGMVIDLGHLRERLAAVREQLDHHWLDEVPGLGTPTLENLCQFIAQALHGMQPPASRVRVWREALGDGCVLDLPAPGPVR</sequence>
<dbReference type="PANTHER" id="PTHR12589:SF7">
    <property type="entry name" value="6-PYRUVOYL TETRAHYDROBIOPTERIN SYNTHASE"/>
    <property type="match status" value="1"/>
</dbReference>
<keyword evidence="4 8" id="KW-0479">Metal-binding</keyword>
<keyword evidence="8" id="KW-0671">Queuosine biosynthesis</keyword>
<dbReference type="EMBL" id="FMZC01000003">
    <property type="protein sequence ID" value="SDC78837.1"/>
    <property type="molecule type" value="Genomic_DNA"/>
</dbReference>
<dbReference type="RefSeq" id="WP_092741474.1">
    <property type="nucleotide sequence ID" value="NZ_FMZC01000003.1"/>
</dbReference>
<keyword evidence="11" id="KW-1185">Reference proteome</keyword>
<proteinExistence type="inferred from homology"/>
<comment type="pathway">
    <text evidence="1 8">Purine metabolism; 7-cyano-7-deazaguanine biosynthesis.</text>
</comment>
<accession>A0A1G6PHC9</accession>
<dbReference type="SUPFAM" id="SSF55620">
    <property type="entry name" value="Tetrahydrobiopterin biosynthesis enzymes-like"/>
    <property type="match status" value="1"/>
</dbReference>
<reference evidence="10 11" key="1">
    <citation type="submission" date="2016-10" db="EMBL/GenBank/DDBJ databases">
        <authorList>
            <person name="de Groot N.N."/>
        </authorList>
    </citation>
    <scope>NUCLEOTIDE SEQUENCE [LARGE SCALE GENOMIC DNA]</scope>
    <source>
        <strain evidence="10 11">DSM 16619</strain>
    </source>
</reference>
<evidence type="ECO:0000256" key="6">
    <source>
        <dbReference type="ARBA" id="ARBA00023239"/>
    </source>
</evidence>
<organism evidence="10 11">
    <name type="scientific">Paracidovorax valerianellae</name>
    <dbReference type="NCBI Taxonomy" id="187868"/>
    <lineage>
        <taxon>Bacteria</taxon>
        <taxon>Pseudomonadati</taxon>
        <taxon>Pseudomonadota</taxon>
        <taxon>Betaproteobacteria</taxon>
        <taxon>Burkholderiales</taxon>
        <taxon>Comamonadaceae</taxon>
        <taxon>Paracidovorax</taxon>
    </lineage>
</organism>
<dbReference type="Gene3D" id="3.30.479.10">
    <property type="entry name" value="6-pyruvoyl tetrahydropterin synthase/QueD"/>
    <property type="match status" value="1"/>
</dbReference>
<dbReference type="Pfam" id="PF01242">
    <property type="entry name" value="PTPS"/>
    <property type="match status" value="1"/>
</dbReference>
<dbReference type="UniPathway" id="UPA00391"/>
<dbReference type="GO" id="GO:0070497">
    <property type="term" value="F:6-carboxytetrahydropterin synthase activity"/>
    <property type="evidence" value="ECO:0007669"/>
    <property type="project" value="UniProtKB-EC"/>
</dbReference>
<dbReference type="OrthoDB" id="9804698at2"/>
<dbReference type="EC" id="4.-.-.-" evidence="8"/>
<feature type="binding site" evidence="9">
    <location>
        <position position="30"/>
    </location>
    <ligand>
        <name>Zn(2+)</name>
        <dbReference type="ChEBI" id="CHEBI:29105"/>
    </ligand>
</feature>
<evidence type="ECO:0000313" key="11">
    <source>
        <dbReference type="Proteomes" id="UP000198781"/>
    </source>
</evidence>
<evidence type="ECO:0000256" key="7">
    <source>
        <dbReference type="ARBA" id="ARBA00048807"/>
    </source>
</evidence>
<evidence type="ECO:0000256" key="5">
    <source>
        <dbReference type="ARBA" id="ARBA00022833"/>
    </source>
</evidence>
<feature type="binding site" evidence="9">
    <location>
        <position position="32"/>
    </location>
    <ligand>
        <name>Zn(2+)</name>
        <dbReference type="ChEBI" id="CHEBI:29105"/>
    </ligand>
</feature>
<dbReference type="AlphaFoldDB" id="A0A1G6PHC9"/>
<evidence type="ECO:0000256" key="1">
    <source>
        <dbReference type="ARBA" id="ARBA00005061"/>
    </source>
</evidence>
<name>A0A1G6PHC9_9BURK</name>
<keyword evidence="5 8" id="KW-0862">Zinc</keyword>
<dbReference type="GO" id="GO:0008616">
    <property type="term" value="P:tRNA queuosine(34) biosynthetic process"/>
    <property type="evidence" value="ECO:0007669"/>
    <property type="project" value="UniProtKB-KW"/>
</dbReference>
<evidence type="ECO:0000313" key="10">
    <source>
        <dbReference type="EMBL" id="SDC78837.1"/>
    </source>
</evidence>
<dbReference type="STRING" id="187868.SAMN05192589_103226"/>
<evidence type="ECO:0000256" key="8">
    <source>
        <dbReference type="PIRNR" id="PIRNR006113"/>
    </source>
</evidence>
<evidence type="ECO:0000256" key="3">
    <source>
        <dbReference type="ARBA" id="ARBA00018141"/>
    </source>
</evidence>
<dbReference type="InterPro" id="IPR038418">
    <property type="entry name" value="6-PTP_synth/QueD_sf"/>
</dbReference>
<evidence type="ECO:0000256" key="2">
    <source>
        <dbReference type="ARBA" id="ARBA00008900"/>
    </source>
</evidence>
<dbReference type="PIRSF" id="PIRSF006113">
    <property type="entry name" value="PTP_synth"/>
    <property type="match status" value="1"/>
</dbReference>
<gene>
    <name evidence="10" type="ORF">SAMN05192589_103226</name>
</gene>
<comment type="similarity">
    <text evidence="2 8">Belongs to the PTPS family. QueD subfamily.</text>
</comment>
<keyword evidence="6 8" id="KW-0456">Lyase</keyword>
<evidence type="ECO:0000256" key="4">
    <source>
        <dbReference type="ARBA" id="ARBA00022723"/>
    </source>
</evidence>
<dbReference type="InterPro" id="IPR007115">
    <property type="entry name" value="6-PTP_synth/QueD"/>
</dbReference>
<feature type="binding site" evidence="9">
    <location>
        <position position="15"/>
    </location>
    <ligand>
        <name>Zn(2+)</name>
        <dbReference type="ChEBI" id="CHEBI:29105"/>
    </ligand>
</feature>
<dbReference type="PANTHER" id="PTHR12589">
    <property type="entry name" value="PYRUVOYL TETRAHYDROBIOPTERIN SYNTHASE"/>
    <property type="match status" value="1"/>
</dbReference>
<dbReference type="Proteomes" id="UP000198781">
    <property type="component" value="Unassembled WGS sequence"/>
</dbReference>
<comment type="cofactor">
    <cofactor evidence="8 9">
        <name>Zn(2+)</name>
        <dbReference type="ChEBI" id="CHEBI:29105"/>
    </cofactor>
    <text evidence="8 9">Binds 1 zinc ion per subunit.</text>
</comment>
<protein>
    <recommendedName>
        <fullName evidence="3 8">6-carboxy-5,6,7,8-tetrahydropterin synthase</fullName>
        <ecNumber evidence="8">4.-.-.-</ecNumber>
    </recommendedName>
</protein>
<evidence type="ECO:0000256" key="9">
    <source>
        <dbReference type="PIRSR" id="PIRSR006113-2"/>
    </source>
</evidence>
<comment type="catalytic activity">
    <reaction evidence="7 8">
        <text>7,8-dihydroneopterin 3'-triphosphate + H2O = 6-carboxy-5,6,7,8-tetrahydropterin + triphosphate + acetaldehyde + 2 H(+)</text>
        <dbReference type="Rhea" id="RHEA:27966"/>
        <dbReference type="ChEBI" id="CHEBI:15343"/>
        <dbReference type="ChEBI" id="CHEBI:15377"/>
        <dbReference type="ChEBI" id="CHEBI:15378"/>
        <dbReference type="ChEBI" id="CHEBI:18036"/>
        <dbReference type="ChEBI" id="CHEBI:58462"/>
        <dbReference type="ChEBI" id="CHEBI:61032"/>
        <dbReference type="EC" id="4.1.2.50"/>
    </reaction>
</comment>
<dbReference type="GO" id="GO:0046872">
    <property type="term" value="F:metal ion binding"/>
    <property type="evidence" value="ECO:0007669"/>
    <property type="project" value="UniProtKB-KW"/>
</dbReference>